<sequence length="56" mass="6722">MIEIKLPKQRLAMTESEFMELLRGRPDLWATALRRGKAFSRHEREVARTRQVFVKH</sequence>
<proteinExistence type="predicted"/>
<organism evidence="1">
    <name type="scientific">Acididesulfobacillus acetoxydans</name>
    <dbReference type="NCBI Taxonomy" id="1561005"/>
    <lineage>
        <taxon>Bacteria</taxon>
        <taxon>Bacillati</taxon>
        <taxon>Bacillota</taxon>
        <taxon>Clostridia</taxon>
        <taxon>Eubacteriales</taxon>
        <taxon>Peptococcaceae</taxon>
        <taxon>Acididesulfobacillus</taxon>
    </lineage>
</organism>
<name>A0A8S0XCH4_9FIRM</name>
<dbReference type="KEGG" id="aacx:DEACI_3130"/>
<dbReference type="AlphaFoldDB" id="A0A8S0XCH4"/>
<accession>A0A8S0XCH4</accession>
<dbReference type="Proteomes" id="UP001071230">
    <property type="component" value="Unassembled WGS sequence"/>
</dbReference>
<reference evidence="1" key="2">
    <citation type="submission" date="2020-01" db="EMBL/GenBank/DDBJ databases">
        <authorList>
            <person name="Hornung B."/>
        </authorList>
    </citation>
    <scope>NUCLEOTIDE SEQUENCE</scope>
    <source>
        <strain evidence="1">PacBioINE</strain>
    </source>
</reference>
<evidence type="ECO:0000313" key="1">
    <source>
        <dbReference type="EMBL" id="CAA7602456.1"/>
    </source>
</evidence>
<evidence type="ECO:0000313" key="2">
    <source>
        <dbReference type="EMBL" id="CEJ05911.1"/>
    </source>
</evidence>
<dbReference type="Proteomes" id="UP000836597">
    <property type="component" value="Chromosome"/>
</dbReference>
<dbReference type="EMBL" id="LR746496">
    <property type="protein sequence ID" value="CAA7602456.1"/>
    <property type="molecule type" value="Genomic_DNA"/>
</dbReference>
<evidence type="ECO:0000313" key="3">
    <source>
        <dbReference type="Proteomes" id="UP001071230"/>
    </source>
</evidence>
<gene>
    <name evidence="2" type="ORF">DEACI_0331</name>
    <name evidence="1" type="ORF">DEACI_3130</name>
</gene>
<reference evidence="2" key="1">
    <citation type="submission" date="2014-11" db="EMBL/GenBank/DDBJ databases">
        <authorList>
            <person name="Hornung B.V."/>
        </authorList>
    </citation>
    <scope>NUCLEOTIDE SEQUENCE</scope>
    <source>
        <strain evidence="2">INE</strain>
    </source>
</reference>
<protein>
    <submittedName>
        <fullName evidence="1">Uncharacterized protein</fullName>
    </submittedName>
</protein>
<dbReference type="EMBL" id="CDGJ01000005">
    <property type="protein sequence ID" value="CEJ05911.1"/>
    <property type="molecule type" value="Genomic_DNA"/>
</dbReference>
<keyword evidence="3" id="KW-1185">Reference proteome</keyword>